<name>A0A2P4Z8S5_9HYPO</name>
<evidence type="ECO:0000313" key="2">
    <source>
        <dbReference type="EMBL" id="PON20672.1"/>
    </source>
</evidence>
<dbReference type="EMBL" id="JPDN02000063">
    <property type="protein sequence ID" value="PON20672.1"/>
    <property type="molecule type" value="Genomic_DNA"/>
</dbReference>
<reference evidence="2 3" key="1">
    <citation type="journal article" date="2016" name="Genome Announc.">
        <title>Draft Whole-Genome Sequence of Trichoderma gamsii T6085, a Promising Biocontrol Agent of Fusarium Head Blight on Wheat.</title>
        <authorList>
            <person name="Baroncelli R."/>
            <person name="Zapparata A."/>
            <person name="Piaggeschi G."/>
            <person name="Sarrocco S."/>
            <person name="Vannacci G."/>
        </authorList>
    </citation>
    <scope>NUCLEOTIDE SEQUENCE [LARGE SCALE GENOMIC DNA]</scope>
    <source>
        <strain evidence="2 3">T6085</strain>
    </source>
</reference>
<keyword evidence="3" id="KW-1185">Reference proteome</keyword>
<feature type="compositionally biased region" description="Basic and acidic residues" evidence="1">
    <location>
        <begin position="304"/>
        <end position="316"/>
    </location>
</feature>
<dbReference type="GeneID" id="29989775"/>
<dbReference type="STRING" id="398673.A0A2P4Z8S5"/>
<dbReference type="AlphaFoldDB" id="A0A2P4Z8S5"/>
<organism evidence="2 3">
    <name type="scientific">Trichoderma gamsii</name>
    <dbReference type="NCBI Taxonomy" id="398673"/>
    <lineage>
        <taxon>Eukaryota</taxon>
        <taxon>Fungi</taxon>
        <taxon>Dikarya</taxon>
        <taxon>Ascomycota</taxon>
        <taxon>Pezizomycotina</taxon>
        <taxon>Sordariomycetes</taxon>
        <taxon>Hypocreomycetidae</taxon>
        <taxon>Hypocreales</taxon>
        <taxon>Hypocreaceae</taxon>
        <taxon>Trichoderma</taxon>
    </lineage>
</organism>
<dbReference type="Proteomes" id="UP000054821">
    <property type="component" value="Unassembled WGS sequence"/>
</dbReference>
<proteinExistence type="predicted"/>
<accession>A0A2P4Z8S5</accession>
<protein>
    <submittedName>
        <fullName evidence="2">Uncharacterized protein</fullName>
    </submittedName>
</protein>
<gene>
    <name evidence="2" type="ORF">TGAM01_v210457</name>
</gene>
<feature type="region of interest" description="Disordered" evidence="1">
    <location>
        <begin position="292"/>
        <end position="325"/>
    </location>
</feature>
<evidence type="ECO:0000256" key="1">
    <source>
        <dbReference type="SAM" id="MobiDB-lite"/>
    </source>
</evidence>
<comment type="caution">
    <text evidence="2">The sequence shown here is derived from an EMBL/GenBank/DDBJ whole genome shotgun (WGS) entry which is preliminary data.</text>
</comment>
<feature type="compositionally biased region" description="Polar residues" evidence="1">
    <location>
        <begin position="18"/>
        <end position="40"/>
    </location>
</feature>
<sequence>MPVITRSAARASKMDAKTTITNHTSKQQNNLQANNSTTTKPKSKDPFPMEQPRRLVEWISLKDPPSGVIPNGDNLFAILQDICKLQACIFIARGRPRELSGIEWLIIEWRSSRHREEFLTSELFLKLNEALSHRSWSQEFAWPRGGKIISANPIFPPQRLYEVLTIYFPADLDQEAISSIEAFRGLPYWHFEDDEGPAENPWAAFKSQLRAWIEGTCEYQGQTARRLAFFIAFTDEAGERLYKEKAINKVPGRPTGDVMVNFFNELEDLGMIGYESLHVKFLEVVHYAPEDYVPQPPRPISPETMKRLDEDRRRAYEDDDSDGSL</sequence>
<feature type="region of interest" description="Disordered" evidence="1">
    <location>
        <begin position="1"/>
        <end position="49"/>
    </location>
</feature>
<dbReference type="RefSeq" id="XP_018657094.2">
    <property type="nucleotide sequence ID" value="XM_018809692.2"/>
</dbReference>
<evidence type="ECO:0000313" key="3">
    <source>
        <dbReference type="Proteomes" id="UP000054821"/>
    </source>
</evidence>